<dbReference type="AlphaFoldDB" id="A0A5J4Q7L4"/>
<dbReference type="InterPro" id="IPR040498">
    <property type="entry name" value="PriA_CRR"/>
</dbReference>
<dbReference type="Pfam" id="PF18319">
    <property type="entry name" value="Zn_ribbon_PriA"/>
    <property type="match status" value="1"/>
</dbReference>
<organism evidence="9">
    <name type="scientific">termite gut metagenome</name>
    <dbReference type="NCBI Taxonomy" id="433724"/>
    <lineage>
        <taxon>unclassified sequences</taxon>
        <taxon>metagenomes</taxon>
        <taxon>organismal metagenomes</taxon>
    </lineage>
</organism>
<dbReference type="GO" id="GO:0016787">
    <property type="term" value="F:hydrolase activity"/>
    <property type="evidence" value="ECO:0007669"/>
    <property type="project" value="UniProtKB-KW"/>
</dbReference>
<dbReference type="SUPFAM" id="SSF52540">
    <property type="entry name" value="P-loop containing nucleoside triphosphate hydrolases"/>
    <property type="match status" value="1"/>
</dbReference>
<dbReference type="GO" id="GO:0046872">
    <property type="term" value="F:metal ion binding"/>
    <property type="evidence" value="ECO:0007669"/>
    <property type="project" value="UniProtKB-KW"/>
</dbReference>
<evidence type="ECO:0000256" key="7">
    <source>
        <dbReference type="ARBA" id="ARBA00023125"/>
    </source>
</evidence>
<dbReference type="Pfam" id="PF18074">
    <property type="entry name" value="PriA_C"/>
    <property type="match status" value="1"/>
</dbReference>
<dbReference type="EMBL" id="SNRY01004443">
    <property type="protein sequence ID" value="KAA6317677.1"/>
    <property type="molecule type" value="Genomic_DNA"/>
</dbReference>
<evidence type="ECO:0000313" key="9">
    <source>
        <dbReference type="EMBL" id="KAA6317677.1"/>
    </source>
</evidence>
<dbReference type="Gene3D" id="3.40.50.300">
    <property type="entry name" value="P-loop containing nucleotide triphosphate hydrolases"/>
    <property type="match status" value="1"/>
</dbReference>
<dbReference type="InterPro" id="IPR027417">
    <property type="entry name" value="P-loop_NTPase"/>
</dbReference>
<dbReference type="PROSITE" id="PS51194">
    <property type="entry name" value="HELICASE_CTER"/>
    <property type="match status" value="1"/>
</dbReference>
<dbReference type="GO" id="GO:0005524">
    <property type="term" value="F:ATP binding"/>
    <property type="evidence" value="ECO:0007669"/>
    <property type="project" value="UniProtKB-KW"/>
</dbReference>
<evidence type="ECO:0000256" key="3">
    <source>
        <dbReference type="ARBA" id="ARBA00022723"/>
    </source>
</evidence>
<evidence type="ECO:0000256" key="5">
    <source>
        <dbReference type="ARBA" id="ARBA00022833"/>
    </source>
</evidence>
<dbReference type="CDD" id="cd18804">
    <property type="entry name" value="SF2_C_priA"/>
    <property type="match status" value="1"/>
</dbReference>
<name>A0A5J4Q7L4_9ZZZZ</name>
<dbReference type="InterPro" id="IPR001650">
    <property type="entry name" value="Helicase_C-like"/>
</dbReference>
<dbReference type="GO" id="GO:0006269">
    <property type="term" value="P:DNA replication, synthesis of primer"/>
    <property type="evidence" value="ECO:0007669"/>
    <property type="project" value="UniProtKB-KW"/>
</dbReference>
<dbReference type="GO" id="GO:0006310">
    <property type="term" value="P:DNA recombination"/>
    <property type="evidence" value="ECO:0007669"/>
    <property type="project" value="InterPro"/>
</dbReference>
<keyword evidence="7" id="KW-0238">DNA-binding</keyword>
<evidence type="ECO:0000256" key="2">
    <source>
        <dbReference type="ARBA" id="ARBA00022705"/>
    </source>
</evidence>
<dbReference type="GO" id="GO:0043138">
    <property type="term" value="F:3'-5' DNA helicase activity"/>
    <property type="evidence" value="ECO:0007669"/>
    <property type="project" value="TreeGrafter"/>
</dbReference>
<dbReference type="GO" id="GO:1990077">
    <property type="term" value="C:primosome complex"/>
    <property type="evidence" value="ECO:0007669"/>
    <property type="project" value="UniProtKB-KW"/>
</dbReference>
<sequence length="342" mass="39406">VDIKELARKKRMNGHFSPLLLEHISEALQKKEQVILFQNRRGFAPMIECKICGWVPKCKNCDVSLTYHKGINQLTCHYCGYTCPPPRSCPACEGTELINLGVGTERVEDDIKQIFPEASVARMDLDTTRTRKAYEKIIVDFEQGRTDILVGTQMISKGLDFDRGSIVGILNADTMLNYPDFRSYERAFQLMAQVAGRAGRKNKRGKVILQTKSMDHPIIAQVIANDYLQMVTEQLSERQMFHYPPYCRLVYVYLKNRKEDLLDIMAKAMAEKLRAAFGNRILGPDIPPVARIQTLYIRKIVVKIEYNASMSRARELLLRIQREMLEDERYKSLIVYYNVDPV</sequence>
<reference evidence="9" key="1">
    <citation type="submission" date="2019-03" db="EMBL/GenBank/DDBJ databases">
        <title>Single cell metagenomics reveals metabolic interactions within the superorganism composed of flagellate Streblomastix strix and complex community of Bacteroidetes bacteria on its surface.</title>
        <authorList>
            <person name="Treitli S.C."/>
            <person name="Kolisko M."/>
            <person name="Husnik F."/>
            <person name="Keeling P."/>
            <person name="Hampl V."/>
        </authorList>
    </citation>
    <scope>NUCLEOTIDE SEQUENCE</scope>
    <source>
        <strain evidence="9">STM</strain>
    </source>
</reference>
<protein>
    <submittedName>
        <fullName evidence="9">Primosomal protein N</fullName>
        <ecNumber evidence="9">3.6.4.-</ecNumber>
    </submittedName>
</protein>
<dbReference type="PANTHER" id="PTHR30580">
    <property type="entry name" value="PRIMOSOMAL PROTEIN N"/>
    <property type="match status" value="1"/>
</dbReference>
<keyword evidence="1" id="KW-0639">Primosome</keyword>
<dbReference type="SMART" id="SM00490">
    <property type="entry name" value="HELICc"/>
    <property type="match status" value="1"/>
</dbReference>
<dbReference type="InterPro" id="IPR005259">
    <property type="entry name" value="PriA"/>
</dbReference>
<dbReference type="Pfam" id="PF00271">
    <property type="entry name" value="Helicase_C"/>
    <property type="match status" value="1"/>
</dbReference>
<dbReference type="NCBIfam" id="TIGR00595">
    <property type="entry name" value="priA"/>
    <property type="match status" value="1"/>
</dbReference>
<dbReference type="EC" id="3.6.4.-" evidence="9"/>
<feature type="non-terminal residue" evidence="9">
    <location>
        <position position="1"/>
    </location>
</feature>
<keyword evidence="2" id="KW-0235">DNA replication</keyword>
<evidence type="ECO:0000256" key="4">
    <source>
        <dbReference type="ARBA" id="ARBA00022741"/>
    </source>
</evidence>
<dbReference type="InterPro" id="IPR041236">
    <property type="entry name" value="PriA_C"/>
</dbReference>
<dbReference type="PANTHER" id="PTHR30580:SF0">
    <property type="entry name" value="PRIMOSOMAL PROTEIN N"/>
    <property type="match status" value="1"/>
</dbReference>
<feature type="domain" description="Helicase C-terminal" evidence="8">
    <location>
        <begin position="84"/>
        <end position="239"/>
    </location>
</feature>
<keyword evidence="3" id="KW-0479">Metal-binding</keyword>
<proteinExistence type="predicted"/>
<keyword evidence="6" id="KW-0067">ATP-binding</keyword>
<keyword evidence="5" id="KW-0862">Zinc</keyword>
<gene>
    <name evidence="9" type="ORF">EZS27_032203</name>
</gene>
<keyword evidence="9" id="KW-0378">Hydrolase</keyword>
<keyword evidence="4" id="KW-0547">Nucleotide-binding</keyword>
<evidence type="ECO:0000259" key="8">
    <source>
        <dbReference type="PROSITE" id="PS51194"/>
    </source>
</evidence>
<dbReference type="GO" id="GO:0006270">
    <property type="term" value="P:DNA replication initiation"/>
    <property type="evidence" value="ECO:0007669"/>
    <property type="project" value="TreeGrafter"/>
</dbReference>
<evidence type="ECO:0000256" key="1">
    <source>
        <dbReference type="ARBA" id="ARBA00022515"/>
    </source>
</evidence>
<dbReference type="GO" id="GO:0003677">
    <property type="term" value="F:DNA binding"/>
    <property type="evidence" value="ECO:0007669"/>
    <property type="project" value="UniProtKB-KW"/>
</dbReference>
<dbReference type="GO" id="GO:0006302">
    <property type="term" value="P:double-strand break repair"/>
    <property type="evidence" value="ECO:0007669"/>
    <property type="project" value="InterPro"/>
</dbReference>
<accession>A0A5J4Q7L4</accession>
<comment type="caution">
    <text evidence="9">The sequence shown here is derived from an EMBL/GenBank/DDBJ whole genome shotgun (WGS) entry which is preliminary data.</text>
</comment>
<evidence type="ECO:0000256" key="6">
    <source>
        <dbReference type="ARBA" id="ARBA00022840"/>
    </source>
</evidence>